<dbReference type="PANTHER" id="PTHR24123">
    <property type="entry name" value="ANKYRIN REPEAT-CONTAINING"/>
    <property type="match status" value="1"/>
</dbReference>
<organism evidence="4 5">
    <name type="scientific">Zasmidium cellare</name>
    <name type="common">Wine cellar mold</name>
    <name type="synonym">Racodium cellare</name>
    <dbReference type="NCBI Taxonomy" id="395010"/>
    <lineage>
        <taxon>Eukaryota</taxon>
        <taxon>Fungi</taxon>
        <taxon>Dikarya</taxon>
        <taxon>Ascomycota</taxon>
        <taxon>Pezizomycotina</taxon>
        <taxon>Dothideomycetes</taxon>
        <taxon>Dothideomycetidae</taxon>
        <taxon>Mycosphaerellales</taxon>
        <taxon>Mycosphaerellaceae</taxon>
        <taxon>Zasmidium</taxon>
    </lineage>
</organism>
<dbReference type="InterPro" id="IPR036770">
    <property type="entry name" value="Ankyrin_rpt-contain_sf"/>
</dbReference>
<reference evidence="4 5" key="1">
    <citation type="journal article" date="2023" name="G3 (Bethesda)">
        <title>A chromosome-level genome assembly of Zasmidium syzygii isolated from banana leaves.</title>
        <authorList>
            <person name="van Westerhoven A.C."/>
            <person name="Mehrabi R."/>
            <person name="Talebi R."/>
            <person name="Steentjes M.B.F."/>
            <person name="Corcolon B."/>
            <person name="Chong P.A."/>
            <person name="Kema G.H.J."/>
            <person name="Seidl M.F."/>
        </authorList>
    </citation>
    <scope>NUCLEOTIDE SEQUENCE [LARGE SCALE GENOMIC DNA]</scope>
    <source>
        <strain evidence="4 5">P124</strain>
    </source>
</reference>
<feature type="repeat" description="ANK" evidence="3">
    <location>
        <begin position="182"/>
        <end position="214"/>
    </location>
</feature>
<proteinExistence type="predicted"/>
<dbReference type="Pfam" id="PF12796">
    <property type="entry name" value="Ank_2"/>
    <property type="match status" value="2"/>
</dbReference>
<feature type="repeat" description="ANK" evidence="3">
    <location>
        <begin position="65"/>
        <end position="97"/>
    </location>
</feature>
<evidence type="ECO:0000313" key="4">
    <source>
        <dbReference type="EMBL" id="KAK4498170.1"/>
    </source>
</evidence>
<keyword evidence="2 3" id="KW-0040">ANK repeat</keyword>
<dbReference type="Gene3D" id="1.25.40.20">
    <property type="entry name" value="Ankyrin repeat-containing domain"/>
    <property type="match status" value="2"/>
</dbReference>
<dbReference type="InterPro" id="IPR051165">
    <property type="entry name" value="Multifunctional_ANK_Repeat"/>
</dbReference>
<evidence type="ECO:0000256" key="2">
    <source>
        <dbReference type="ARBA" id="ARBA00023043"/>
    </source>
</evidence>
<sequence>MCRQGCSPKVIEMALKATKSVKQRNINGDTLLHLATSTRGRKSHADVLRALLRAGIDVDARSDSYSETALMSSACTGSLDEMEVLLAAGADVNICDDTGGSALAKACWGGSLPAVRLLLDSGANNDFSAKRYFSGDAHVSVFGGAPLIAGPLHLAAEAGNVDLIRLLLENSESPAEDAKATDKASPLWWASYYGQVDIVRLLLQHGFDPDDIDPIENLSCLHIAVVFSQLSVIHLLLEAGCDDQALDRLQRSPMDHAIAYGNQAAIQILASHQSRNKLLRPISEEIPVKPSTPQRPSAAKSQFSPPYIMEIIAKGELETVQRLCESGVDFSLPYAECSCTPLLEAMFLGKISIASYLLDKKVSTKE</sequence>
<dbReference type="PANTHER" id="PTHR24123:SF33">
    <property type="entry name" value="PROTEIN HOS4"/>
    <property type="match status" value="1"/>
</dbReference>
<dbReference type="Proteomes" id="UP001305779">
    <property type="component" value="Unassembled WGS sequence"/>
</dbReference>
<feature type="repeat" description="ANK" evidence="3">
    <location>
        <begin position="98"/>
        <end position="130"/>
    </location>
</feature>
<name>A0ABR0E9R1_ZASCE</name>
<dbReference type="PROSITE" id="PS50297">
    <property type="entry name" value="ANK_REP_REGION"/>
    <property type="match status" value="4"/>
</dbReference>
<dbReference type="SUPFAM" id="SSF48403">
    <property type="entry name" value="Ankyrin repeat"/>
    <property type="match status" value="2"/>
</dbReference>
<keyword evidence="5" id="KW-1185">Reference proteome</keyword>
<protein>
    <submittedName>
        <fullName evidence="4">Uncharacterized protein</fullName>
    </submittedName>
</protein>
<feature type="repeat" description="ANK" evidence="3">
    <location>
        <begin position="27"/>
        <end position="63"/>
    </location>
</feature>
<keyword evidence="1" id="KW-0677">Repeat</keyword>
<evidence type="ECO:0000313" key="5">
    <source>
        <dbReference type="Proteomes" id="UP001305779"/>
    </source>
</evidence>
<evidence type="ECO:0000256" key="3">
    <source>
        <dbReference type="PROSITE-ProRule" id="PRU00023"/>
    </source>
</evidence>
<feature type="repeat" description="ANK" evidence="3">
    <location>
        <begin position="216"/>
        <end position="248"/>
    </location>
</feature>
<accession>A0ABR0E9R1</accession>
<dbReference type="SMART" id="SM00248">
    <property type="entry name" value="ANK"/>
    <property type="match status" value="8"/>
</dbReference>
<comment type="caution">
    <text evidence="4">The sequence shown here is derived from an EMBL/GenBank/DDBJ whole genome shotgun (WGS) entry which is preliminary data.</text>
</comment>
<dbReference type="EMBL" id="JAXOVC010000008">
    <property type="protein sequence ID" value="KAK4498170.1"/>
    <property type="molecule type" value="Genomic_DNA"/>
</dbReference>
<evidence type="ECO:0000256" key="1">
    <source>
        <dbReference type="ARBA" id="ARBA00022737"/>
    </source>
</evidence>
<dbReference type="InterPro" id="IPR002110">
    <property type="entry name" value="Ankyrin_rpt"/>
</dbReference>
<dbReference type="PROSITE" id="PS50088">
    <property type="entry name" value="ANK_REPEAT"/>
    <property type="match status" value="6"/>
</dbReference>
<gene>
    <name evidence="4" type="ORF">PRZ48_010827</name>
</gene>
<feature type="repeat" description="ANK" evidence="3">
    <location>
        <begin position="151"/>
        <end position="171"/>
    </location>
</feature>